<evidence type="ECO:0000313" key="1">
    <source>
        <dbReference type="EMBL" id="GJT92476.1"/>
    </source>
</evidence>
<accession>A0ABQ5HX57</accession>
<evidence type="ECO:0000313" key="2">
    <source>
        <dbReference type="Proteomes" id="UP001151760"/>
    </source>
</evidence>
<gene>
    <name evidence="1" type="ORF">Tco_1081321</name>
</gene>
<reference evidence="1" key="1">
    <citation type="journal article" date="2022" name="Int. J. Mol. Sci.">
        <title>Draft Genome of Tanacetum Coccineum: Genomic Comparison of Closely Related Tanacetum-Family Plants.</title>
        <authorList>
            <person name="Yamashiro T."/>
            <person name="Shiraishi A."/>
            <person name="Nakayama K."/>
            <person name="Satake H."/>
        </authorList>
    </citation>
    <scope>NUCLEOTIDE SEQUENCE</scope>
</reference>
<protein>
    <submittedName>
        <fullName evidence="1">Uncharacterized protein</fullName>
    </submittedName>
</protein>
<comment type="caution">
    <text evidence="1">The sequence shown here is derived from an EMBL/GenBank/DDBJ whole genome shotgun (WGS) entry which is preliminary data.</text>
</comment>
<reference evidence="1" key="2">
    <citation type="submission" date="2022-01" db="EMBL/GenBank/DDBJ databases">
        <authorList>
            <person name="Yamashiro T."/>
            <person name="Shiraishi A."/>
            <person name="Satake H."/>
            <person name="Nakayama K."/>
        </authorList>
    </citation>
    <scope>NUCLEOTIDE SEQUENCE</scope>
</reference>
<dbReference type="EMBL" id="BQNB010020113">
    <property type="protein sequence ID" value="GJT92476.1"/>
    <property type="molecule type" value="Genomic_DNA"/>
</dbReference>
<dbReference type="Proteomes" id="UP001151760">
    <property type="component" value="Unassembled WGS sequence"/>
</dbReference>
<name>A0ABQ5HX57_9ASTR</name>
<sequence length="69" mass="7680">MAEARMSRKAWGLEGLNLMDASDLAHAEVMSLRTQVVVQQAVITELQAADRRRQAAITEMLAADRKRQA</sequence>
<keyword evidence="2" id="KW-1185">Reference proteome</keyword>
<organism evidence="1 2">
    <name type="scientific">Tanacetum coccineum</name>
    <dbReference type="NCBI Taxonomy" id="301880"/>
    <lineage>
        <taxon>Eukaryota</taxon>
        <taxon>Viridiplantae</taxon>
        <taxon>Streptophyta</taxon>
        <taxon>Embryophyta</taxon>
        <taxon>Tracheophyta</taxon>
        <taxon>Spermatophyta</taxon>
        <taxon>Magnoliopsida</taxon>
        <taxon>eudicotyledons</taxon>
        <taxon>Gunneridae</taxon>
        <taxon>Pentapetalae</taxon>
        <taxon>asterids</taxon>
        <taxon>campanulids</taxon>
        <taxon>Asterales</taxon>
        <taxon>Asteraceae</taxon>
        <taxon>Asteroideae</taxon>
        <taxon>Anthemideae</taxon>
        <taxon>Anthemidinae</taxon>
        <taxon>Tanacetum</taxon>
    </lineage>
</organism>
<proteinExistence type="predicted"/>